<evidence type="ECO:0000313" key="2">
    <source>
        <dbReference type="EMBL" id="KJH52667.1"/>
    </source>
</evidence>
<feature type="region of interest" description="Disordered" evidence="1">
    <location>
        <begin position="128"/>
        <end position="148"/>
    </location>
</feature>
<reference evidence="3" key="2">
    <citation type="journal article" date="2016" name="Sci. Rep.">
        <title>Dictyocaulus viviparus genome, variome and transcriptome elucidate lungworm biology and support future intervention.</title>
        <authorList>
            <person name="McNulty S.N."/>
            <person name="Strube C."/>
            <person name="Rosa B.A."/>
            <person name="Martin J.C."/>
            <person name="Tyagi R."/>
            <person name="Choi Y.J."/>
            <person name="Wang Q."/>
            <person name="Hallsworth Pepin K."/>
            <person name="Zhang X."/>
            <person name="Ozersky P."/>
            <person name="Wilson R.K."/>
            <person name="Sternberg P.W."/>
            <person name="Gasser R.B."/>
            <person name="Mitreva M."/>
        </authorList>
    </citation>
    <scope>NUCLEOTIDE SEQUENCE [LARGE SCALE GENOMIC DNA]</scope>
    <source>
        <strain evidence="3">HannoverDv2000</strain>
    </source>
</reference>
<evidence type="ECO:0000313" key="3">
    <source>
        <dbReference type="Proteomes" id="UP000053766"/>
    </source>
</evidence>
<dbReference type="Proteomes" id="UP000053766">
    <property type="component" value="Unassembled WGS sequence"/>
</dbReference>
<accession>A0A0D8Y8X1</accession>
<name>A0A0D8Y8X1_DICVI</name>
<organism evidence="2 3">
    <name type="scientific">Dictyocaulus viviparus</name>
    <name type="common">Bovine lungworm</name>
    <dbReference type="NCBI Taxonomy" id="29172"/>
    <lineage>
        <taxon>Eukaryota</taxon>
        <taxon>Metazoa</taxon>
        <taxon>Ecdysozoa</taxon>
        <taxon>Nematoda</taxon>
        <taxon>Chromadorea</taxon>
        <taxon>Rhabditida</taxon>
        <taxon>Rhabditina</taxon>
        <taxon>Rhabditomorpha</taxon>
        <taxon>Strongyloidea</taxon>
        <taxon>Metastrongylidae</taxon>
        <taxon>Dictyocaulus</taxon>
    </lineage>
</organism>
<keyword evidence="3" id="KW-1185">Reference proteome</keyword>
<protein>
    <submittedName>
        <fullName evidence="2">Uncharacterized protein</fullName>
    </submittedName>
</protein>
<sequence>MRTGGRFSRYPGLTLSGQELYDFLPTNSLVGFQKEKRLEQHNRLSSYCMKVAKHGYRRDSTSNSRSLSRGQLVDEKQPRKTASHGHLSILDPPKSLRNVEASYVQEKSFRNGAFIDSPEDVNTAIEIEKGKDVGKSASTTNLKSPHDFQHHILDDVLEENEEEVGLKNSKP</sequence>
<reference evidence="2 3" key="1">
    <citation type="submission" date="2013-11" db="EMBL/GenBank/DDBJ databases">
        <title>Draft genome of the bovine lungworm Dictyocaulus viviparus.</title>
        <authorList>
            <person name="Mitreva M."/>
        </authorList>
    </citation>
    <scope>NUCLEOTIDE SEQUENCE [LARGE SCALE GENOMIC DNA]</scope>
    <source>
        <strain evidence="2 3">HannoverDv2000</strain>
    </source>
</reference>
<gene>
    <name evidence="2" type="ORF">DICVIV_01128</name>
</gene>
<evidence type="ECO:0000256" key="1">
    <source>
        <dbReference type="SAM" id="MobiDB-lite"/>
    </source>
</evidence>
<dbReference type="EMBL" id="KN716161">
    <property type="protein sequence ID" value="KJH52667.1"/>
    <property type="molecule type" value="Genomic_DNA"/>
</dbReference>
<proteinExistence type="predicted"/>
<dbReference type="AlphaFoldDB" id="A0A0D8Y8X1"/>
<dbReference type="OrthoDB" id="5860153at2759"/>
<feature type="region of interest" description="Disordered" evidence="1">
    <location>
        <begin position="55"/>
        <end position="96"/>
    </location>
</feature>